<organism evidence="2 3">
    <name type="scientific">Allacma fusca</name>
    <dbReference type="NCBI Taxonomy" id="39272"/>
    <lineage>
        <taxon>Eukaryota</taxon>
        <taxon>Metazoa</taxon>
        <taxon>Ecdysozoa</taxon>
        <taxon>Arthropoda</taxon>
        <taxon>Hexapoda</taxon>
        <taxon>Collembola</taxon>
        <taxon>Symphypleona</taxon>
        <taxon>Sminthuridae</taxon>
        <taxon>Allacma</taxon>
    </lineage>
</organism>
<keyword evidence="3" id="KW-1185">Reference proteome</keyword>
<protein>
    <recommendedName>
        <fullName evidence="1">CRAL-TRIO domain-containing protein</fullName>
    </recommendedName>
</protein>
<dbReference type="OrthoDB" id="1434354at2759"/>
<dbReference type="CDD" id="cd00170">
    <property type="entry name" value="SEC14"/>
    <property type="match status" value="1"/>
</dbReference>
<dbReference type="PANTHER" id="PTHR23324">
    <property type="entry name" value="SEC14 RELATED PROTEIN"/>
    <property type="match status" value="1"/>
</dbReference>
<dbReference type="PROSITE" id="PS50191">
    <property type="entry name" value="CRAL_TRIO"/>
    <property type="match status" value="1"/>
</dbReference>
<accession>A0A8J2JJH0</accession>
<feature type="domain" description="CRAL-TRIO" evidence="1">
    <location>
        <begin position="43"/>
        <end position="218"/>
    </location>
</feature>
<evidence type="ECO:0000259" key="1">
    <source>
        <dbReference type="PROSITE" id="PS50191"/>
    </source>
</evidence>
<dbReference type="GO" id="GO:0005737">
    <property type="term" value="C:cytoplasm"/>
    <property type="evidence" value="ECO:0007669"/>
    <property type="project" value="TreeGrafter"/>
</dbReference>
<name>A0A8J2JJH0_9HEXA</name>
<dbReference type="EMBL" id="CAJVCH010061844">
    <property type="protein sequence ID" value="CAG7719502.1"/>
    <property type="molecule type" value="Genomic_DNA"/>
</dbReference>
<dbReference type="InterPro" id="IPR001251">
    <property type="entry name" value="CRAL-TRIO_dom"/>
</dbReference>
<dbReference type="SMART" id="SM00516">
    <property type="entry name" value="SEC14"/>
    <property type="match status" value="1"/>
</dbReference>
<dbReference type="Pfam" id="PF00650">
    <property type="entry name" value="CRAL_TRIO"/>
    <property type="match status" value="1"/>
</dbReference>
<gene>
    <name evidence="2" type="ORF">AFUS01_LOCUS8825</name>
</gene>
<evidence type="ECO:0000313" key="2">
    <source>
        <dbReference type="EMBL" id="CAG7719502.1"/>
    </source>
</evidence>
<dbReference type="AlphaFoldDB" id="A0A8J2JJH0"/>
<dbReference type="Proteomes" id="UP000708208">
    <property type="component" value="Unassembled WGS sequence"/>
</dbReference>
<sequence length="223" mass="25615">MKNDWEYFLTFLWIGTVPVWSTAIITEVPDFKDISNEILELELPRNITEGYPYYLSGFDEEGLPIWVAEIGKWDSRKAADGPPEGLRDFKLNLIQMFKRCLNKEKSQSKEATHEFIMLFDLDGFNFYQVSSAAALKTYLWIARQAEQALTENVKTVYMINANFVFKNLFTILKPVLGRAAYKVELHGTNKNAWTGKLLKTIPKDQLSEKYGGSPTHKPVEVYG</sequence>
<dbReference type="PANTHER" id="PTHR23324:SF83">
    <property type="entry name" value="SEC14-LIKE PROTEIN 2"/>
    <property type="match status" value="1"/>
</dbReference>
<dbReference type="InterPro" id="IPR051064">
    <property type="entry name" value="SEC14/CRAL-TRIO_domain"/>
</dbReference>
<proteinExistence type="predicted"/>
<evidence type="ECO:0000313" key="3">
    <source>
        <dbReference type="Proteomes" id="UP000708208"/>
    </source>
</evidence>
<comment type="caution">
    <text evidence="2">The sequence shown here is derived from an EMBL/GenBank/DDBJ whole genome shotgun (WGS) entry which is preliminary data.</text>
</comment>
<reference evidence="2" key="1">
    <citation type="submission" date="2021-06" db="EMBL/GenBank/DDBJ databases">
        <authorList>
            <person name="Hodson N. C."/>
            <person name="Mongue J. A."/>
            <person name="Jaron S. K."/>
        </authorList>
    </citation>
    <scope>NUCLEOTIDE SEQUENCE</scope>
</reference>